<evidence type="ECO:0000256" key="6">
    <source>
        <dbReference type="ARBA" id="ARBA00023077"/>
    </source>
</evidence>
<dbReference type="Gene3D" id="2.40.170.20">
    <property type="entry name" value="TonB-dependent receptor, beta-barrel domain"/>
    <property type="match status" value="1"/>
</dbReference>
<dbReference type="EMBL" id="NOZQ01000051">
    <property type="protein sequence ID" value="OYD16781.1"/>
    <property type="molecule type" value="Genomic_DNA"/>
</dbReference>
<evidence type="ECO:0000313" key="15">
    <source>
        <dbReference type="Proteomes" id="UP000215215"/>
    </source>
</evidence>
<dbReference type="Pfam" id="PF13715">
    <property type="entry name" value="CarbopepD_reg_2"/>
    <property type="match status" value="1"/>
</dbReference>
<reference evidence="14 15" key="1">
    <citation type="submission" date="2017-07" db="EMBL/GenBank/DDBJ databases">
        <title>Recovery of genomes from metagenomes via a dereplication, aggregation, and scoring strategy.</title>
        <authorList>
            <person name="Sieber C.M."/>
            <person name="Probst A.J."/>
            <person name="Sharrar A."/>
            <person name="Thomas B.C."/>
            <person name="Hess M."/>
            <person name="Tringe S.G."/>
            <person name="Banfield J.F."/>
        </authorList>
    </citation>
    <scope>NUCLEOTIDE SEQUENCE [LARGE SCALE GENOMIC DNA]</scope>
    <source>
        <strain evidence="14">JGI_Cruoil_03_44_89</strain>
    </source>
</reference>
<dbReference type="Proteomes" id="UP000215215">
    <property type="component" value="Unassembled WGS sequence"/>
</dbReference>
<dbReference type="InterPro" id="IPR008969">
    <property type="entry name" value="CarboxyPept-like_regulatory"/>
</dbReference>
<dbReference type="Pfam" id="PF07715">
    <property type="entry name" value="Plug"/>
    <property type="match status" value="1"/>
</dbReference>
<dbReference type="InterPro" id="IPR036942">
    <property type="entry name" value="Beta-barrel_TonB_sf"/>
</dbReference>
<dbReference type="GO" id="GO:0015344">
    <property type="term" value="F:siderophore uptake transmembrane transporter activity"/>
    <property type="evidence" value="ECO:0007669"/>
    <property type="project" value="TreeGrafter"/>
</dbReference>
<evidence type="ECO:0000256" key="4">
    <source>
        <dbReference type="ARBA" id="ARBA00022692"/>
    </source>
</evidence>
<evidence type="ECO:0000256" key="8">
    <source>
        <dbReference type="ARBA" id="ARBA00023170"/>
    </source>
</evidence>
<keyword evidence="6 11" id="KW-0798">TonB box</keyword>
<keyword evidence="7 10" id="KW-0472">Membrane</keyword>
<gene>
    <name evidence="14" type="ORF">CH333_02710</name>
</gene>
<dbReference type="InterPro" id="IPR012910">
    <property type="entry name" value="Plug_dom"/>
</dbReference>
<feature type="domain" description="TonB-dependent receptor-like beta-barrel" evidence="12">
    <location>
        <begin position="396"/>
        <end position="826"/>
    </location>
</feature>
<evidence type="ECO:0000256" key="9">
    <source>
        <dbReference type="ARBA" id="ARBA00023237"/>
    </source>
</evidence>
<evidence type="ECO:0000256" key="7">
    <source>
        <dbReference type="ARBA" id="ARBA00023136"/>
    </source>
</evidence>
<dbReference type="SUPFAM" id="SSF56935">
    <property type="entry name" value="Porins"/>
    <property type="match status" value="1"/>
</dbReference>
<sequence>MSGSSIIKGVFLLQIALYSTLSAGVTGKVVGRITDLQSHEPLSGVNVVIENTRLGAATDIDGNYIILNVPPGEYSITASMIGYEARQVMDVKVSSDLTTGLDFKLKPTIIEGEGITVVAEKSLIQMDLTSSEATLGSEDIKEMPVGSFKDLLKLQAGVTVGSGGEIHIRGGRSDEIVYMIDGVSVTDPFSGEMMMEVENSIVQEMKVVSGTFNAEYGKAMSGVVNIVTKEGGRNPSGEISTWTGDYISTHEETFQHIHHFEPLSNHNVEATLSGPIGERINFFLSTRLYKNGGWLYSKRIFNPSDSSKFESGDPSEWYVETTGDSSYVPMNPEEKKFFYGNLSYQILPNSKLRYGFMLGNLKKRTYWHLFKYDPDGAPTEYEKSCMHLLTFTQAVGARTFFNVRLASSAKDYKSYVYEDTLDKRYVDPRRLNRNAYAFYTGGCDMNHYYRVSKSVSGNFDITSQITGTHQVKCGLEARRHALSLEEFELQLDETTDWKPRPYPISSTRHNRYTHDPIEAAFYIQDKMEFNNLIVNAGFRYDYFYPDGIVPLDPRDPNNSYWQRDVWYREASVKHQISPRLGIAFPITERGVLHFSYGHFFQIPPFQYLYHNPEFEVMGGELKSLMGNADLEPQKTTIYEYGIQQQFGDLVGVDLTAYYKDIRNLVGTAIYELYIMGDRYARYVNRDYGNVRGVTVSLKTRPIGFITTYLDYTYQVAEGNASDPNAIFYDQQSEPPRESEIQVVPLDWDQTHTINFTLNIGKPDIGGISIIGRYGSGFPYTSEYQNIRLGFENSERKPETYSFDLKAHRDFTLFNGIFSINLLVNNLFDRKNEEDVYLDTGRASYSLIPHYTSEVKGPNTLEDFLNRPEFYSEPRKVEIGLSCRF</sequence>
<dbReference type="SUPFAM" id="SSF49464">
    <property type="entry name" value="Carboxypeptidase regulatory domain-like"/>
    <property type="match status" value="1"/>
</dbReference>
<evidence type="ECO:0000256" key="10">
    <source>
        <dbReference type="PROSITE-ProRule" id="PRU01360"/>
    </source>
</evidence>
<comment type="subcellular location">
    <subcellularLocation>
        <location evidence="1 10">Cell outer membrane</location>
        <topology evidence="1 10">Multi-pass membrane protein</topology>
    </subcellularLocation>
</comment>
<evidence type="ECO:0000256" key="2">
    <source>
        <dbReference type="ARBA" id="ARBA00022448"/>
    </source>
</evidence>
<evidence type="ECO:0000259" key="13">
    <source>
        <dbReference type="Pfam" id="PF07715"/>
    </source>
</evidence>
<keyword evidence="2 10" id="KW-0813">Transport</keyword>
<keyword evidence="9 10" id="KW-0998">Cell outer membrane</keyword>
<dbReference type="GO" id="GO:0009279">
    <property type="term" value="C:cell outer membrane"/>
    <property type="evidence" value="ECO:0007669"/>
    <property type="project" value="UniProtKB-SubCell"/>
</dbReference>
<protein>
    <recommendedName>
        <fullName evidence="16">TonB-dependent receptor plug domain-containing protein</fullName>
    </recommendedName>
</protein>
<accession>A0A235BWZ7</accession>
<name>A0A235BWZ7_UNCW3</name>
<comment type="caution">
    <text evidence="14">The sequence shown here is derived from an EMBL/GenBank/DDBJ whole genome shotgun (WGS) entry which is preliminary data.</text>
</comment>
<dbReference type="PROSITE" id="PS52016">
    <property type="entry name" value="TONB_DEPENDENT_REC_3"/>
    <property type="match status" value="1"/>
</dbReference>
<evidence type="ECO:0000256" key="1">
    <source>
        <dbReference type="ARBA" id="ARBA00004571"/>
    </source>
</evidence>
<proteinExistence type="inferred from homology"/>
<comment type="similarity">
    <text evidence="10 11">Belongs to the TonB-dependent receptor family.</text>
</comment>
<keyword evidence="3 10" id="KW-1134">Transmembrane beta strand</keyword>
<dbReference type="PANTHER" id="PTHR30069:SF29">
    <property type="entry name" value="HEMOGLOBIN AND HEMOGLOBIN-HAPTOGLOBIN-BINDING PROTEIN 1-RELATED"/>
    <property type="match status" value="1"/>
</dbReference>
<dbReference type="Gene3D" id="2.60.40.1120">
    <property type="entry name" value="Carboxypeptidase-like, regulatory domain"/>
    <property type="match status" value="1"/>
</dbReference>
<dbReference type="InterPro" id="IPR037066">
    <property type="entry name" value="Plug_dom_sf"/>
</dbReference>
<dbReference type="Gene3D" id="2.170.130.10">
    <property type="entry name" value="TonB-dependent receptor, plug domain"/>
    <property type="match status" value="1"/>
</dbReference>
<evidence type="ECO:0008006" key="16">
    <source>
        <dbReference type="Google" id="ProtNLM"/>
    </source>
</evidence>
<dbReference type="InterPro" id="IPR039426">
    <property type="entry name" value="TonB-dep_rcpt-like"/>
</dbReference>
<evidence type="ECO:0000256" key="11">
    <source>
        <dbReference type="RuleBase" id="RU003357"/>
    </source>
</evidence>
<evidence type="ECO:0000313" key="14">
    <source>
        <dbReference type="EMBL" id="OYD16781.1"/>
    </source>
</evidence>
<evidence type="ECO:0000259" key="12">
    <source>
        <dbReference type="Pfam" id="PF00593"/>
    </source>
</evidence>
<organism evidence="14 15">
    <name type="scientific">candidate division WOR-3 bacterium JGI_Cruoil_03_44_89</name>
    <dbReference type="NCBI Taxonomy" id="1973748"/>
    <lineage>
        <taxon>Bacteria</taxon>
        <taxon>Bacteria division WOR-3</taxon>
    </lineage>
</organism>
<keyword evidence="5" id="KW-0732">Signal</keyword>
<keyword evidence="4 10" id="KW-0812">Transmembrane</keyword>
<dbReference type="PANTHER" id="PTHR30069">
    <property type="entry name" value="TONB-DEPENDENT OUTER MEMBRANE RECEPTOR"/>
    <property type="match status" value="1"/>
</dbReference>
<evidence type="ECO:0000256" key="3">
    <source>
        <dbReference type="ARBA" id="ARBA00022452"/>
    </source>
</evidence>
<evidence type="ECO:0000256" key="5">
    <source>
        <dbReference type="ARBA" id="ARBA00022729"/>
    </source>
</evidence>
<dbReference type="Pfam" id="PF00593">
    <property type="entry name" value="TonB_dep_Rec_b-barrel"/>
    <property type="match status" value="1"/>
</dbReference>
<feature type="domain" description="TonB-dependent receptor plug" evidence="13">
    <location>
        <begin position="125"/>
        <end position="223"/>
    </location>
</feature>
<dbReference type="GO" id="GO:0044718">
    <property type="term" value="P:siderophore transmembrane transport"/>
    <property type="evidence" value="ECO:0007669"/>
    <property type="project" value="TreeGrafter"/>
</dbReference>
<keyword evidence="8" id="KW-0675">Receptor</keyword>
<dbReference type="InterPro" id="IPR000531">
    <property type="entry name" value="Beta-barrel_TonB"/>
</dbReference>
<dbReference type="AlphaFoldDB" id="A0A235BWZ7"/>